<name>A0A4Q2DT73_9AGAR</name>
<dbReference type="Pfam" id="PF00067">
    <property type="entry name" value="p450"/>
    <property type="match status" value="1"/>
</dbReference>
<dbReference type="PANTHER" id="PTHR46300">
    <property type="entry name" value="P450, PUTATIVE (EUROFUNG)-RELATED-RELATED"/>
    <property type="match status" value="1"/>
</dbReference>
<evidence type="ECO:0000313" key="8">
    <source>
        <dbReference type="EMBL" id="RXW23537.1"/>
    </source>
</evidence>
<evidence type="ECO:0000256" key="7">
    <source>
        <dbReference type="ARBA" id="ARBA00023033"/>
    </source>
</evidence>
<dbReference type="PANTHER" id="PTHR46300:SF7">
    <property type="entry name" value="P450, PUTATIVE (EUROFUNG)-RELATED"/>
    <property type="match status" value="1"/>
</dbReference>
<evidence type="ECO:0000313" key="9">
    <source>
        <dbReference type="Proteomes" id="UP000290288"/>
    </source>
</evidence>
<comment type="cofactor">
    <cofactor evidence="1">
        <name>heme</name>
        <dbReference type="ChEBI" id="CHEBI:30413"/>
    </cofactor>
</comment>
<sequence>MIYLTALGNGVLVLGSHRRAVDLLDKQSANFSDRPASVIFEMMDIGWNFGLMRYGTSNPIMYEETKAYLRKVNTHPNDVFEDTQFLPEESDPNYAALETVARNVSGLAFFAGVETTGISGVATLWVLASYPEVQAKPQAEIDAVVGSVNEVGRWYTVAPLGVPHSNTEDDEYDGYFIPNGTIIFQNNWAMMHDPDVFEKPFKFIPERYIKDGKIDPSVPDTERAAFGHGRRIYPGRNFSNDALFLLVASLLATYTLTAPKDEKGNVAPMKFEGQNLAVN</sequence>
<keyword evidence="7" id="KW-0503">Monooxygenase</keyword>
<protein>
    <recommendedName>
        <fullName evidence="10">O-methylsterigmatocystin oxidoreductase</fullName>
    </recommendedName>
</protein>
<organism evidence="8 9">
    <name type="scientific">Candolleomyces aberdarensis</name>
    <dbReference type="NCBI Taxonomy" id="2316362"/>
    <lineage>
        <taxon>Eukaryota</taxon>
        <taxon>Fungi</taxon>
        <taxon>Dikarya</taxon>
        <taxon>Basidiomycota</taxon>
        <taxon>Agaricomycotina</taxon>
        <taxon>Agaricomycetes</taxon>
        <taxon>Agaricomycetidae</taxon>
        <taxon>Agaricales</taxon>
        <taxon>Agaricineae</taxon>
        <taxon>Psathyrellaceae</taxon>
        <taxon>Candolleomyces</taxon>
    </lineage>
</organism>
<dbReference type="InterPro" id="IPR036396">
    <property type="entry name" value="Cyt_P450_sf"/>
</dbReference>
<evidence type="ECO:0008006" key="10">
    <source>
        <dbReference type="Google" id="ProtNLM"/>
    </source>
</evidence>
<dbReference type="Proteomes" id="UP000290288">
    <property type="component" value="Unassembled WGS sequence"/>
</dbReference>
<dbReference type="OrthoDB" id="2789670at2759"/>
<evidence type="ECO:0000256" key="3">
    <source>
        <dbReference type="ARBA" id="ARBA00022617"/>
    </source>
</evidence>
<keyword evidence="4" id="KW-0479">Metal-binding</keyword>
<reference evidence="8 9" key="1">
    <citation type="submission" date="2019-01" db="EMBL/GenBank/DDBJ databases">
        <title>Draft genome sequence of Psathyrella aberdarensis IHI B618.</title>
        <authorList>
            <person name="Buettner E."/>
            <person name="Kellner H."/>
        </authorList>
    </citation>
    <scope>NUCLEOTIDE SEQUENCE [LARGE SCALE GENOMIC DNA]</scope>
    <source>
        <strain evidence="8 9">IHI B618</strain>
    </source>
</reference>
<dbReference type="AlphaFoldDB" id="A0A4Q2DT73"/>
<dbReference type="STRING" id="2316362.A0A4Q2DT73"/>
<dbReference type="GO" id="GO:0020037">
    <property type="term" value="F:heme binding"/>
    <property type="evidence" value="ECO:0007669"/>
    <property type="project" value="InterPro"/>
</dbReference>
<evidence type="ECO:0000256" key="5">
    <source>
        <dbReference type="ARBA" id="ARBA00023002"/>
    </source>
</evidence>
<keyword evidence="9" id="KW-1185">Reference proteome</keyword>
<keyword evidence="3" id="KW-0349">Heme</keyword>
<dbReference type="GO" id="GO:0004497">
    <property type="term" value="F:monooxygenase activity"/>
    <property type="evidence" value="ECO:0007669"/>
    <property type="project" value="UniProtKB-KW"/>
</dbReference>
<dbReference type="GO" id="GO:0016705">
    <property type="term" value="F:oxidoreductase activity, acting on paired donors, with incorporation or reduction of molecular oxygen"/>
    <property type="evidence" value="ECO:0007669"/>
    <property type="project" value="InterPro"/>
</dbReference>
<gene>
    <name evidence="8" type="ORF">EST38_g2305</name>
</gene>
<dbReference type="InterPro" id="IPR001128">
    <property type="entry name" value="Cyt_P450"/>
</dbReference>
<dbReference type="GO" id="GO:0005506">
    <property type="term" value="F:iron ion binding"/>
    <property type="evidence" value="ECO:0007669"/>
    <property type="project" value="InterPro"/>
</dbReference>
<comment type="similarity">
    <text evidence="2">Belongs to the cytochrome P450 family.</text>
</comment>
<comment type="caution">
    <text evidence="8">The sequence shown here is derived from an EMBL/GenBank/DDBJ whole genome shotgun (WGS) entry which is preliminary data.</text>
</comment>
<dbReference type="InterPro" id="IPR050364">
    <property type="entry name" value="Cytochrome_P450_fung"/>
</dbReference>
<dbReference type="EMBL" id="SDEE01000039">
    <property type="protein sequence ID" value="RXW23537.1"/>
    <property type="molecule type" value="Genomic_DNA"/>
</dbReference>
<keyword evidence="5" id="KW-0560">Oxidoreductase</keyword>
<dbReference type="SUPFAM" id="SSF48264">
    <property type="entry name" value="Cytochrome P450"/>
    <property type="match status" value="1"/>
</dbReference>
<proteinExistence type="inferred from homology"/>
<evidence type="ECO:0000256" key="4">
    <source>
        <dbReference type="ARBA" id="ARBA00022723"/>
    </source>
</evidence>
<keyword evidence="6" id="KW-0408">Iron</keyword>
<evidence type="ECO:0000256" key="2">
    <source>
        <dbReference type="ARBA" id="ARBA00010617"/>
    </source>
</evidence>
<accession>A0A4Q2DT73</accession>
<evidence type="ECO:0000256" key="6">
    <source>
        <dbReference type="ARBA" id="ARBA00023004"/>
    </source>
</evidence>
<dbReference type="Gene3D" id="1.10.630.10">
    <property type="entry name" value="Cytochrome P450"/>
    <property type="match status" value="1"/>
</dbReference>
<evidence type="ECO:0000256" key="1">
    <source>
        <dbReference type="ARBA" id="ARBA00001971"/>
    </source>
</evidence>